<comment type="caution">
    <text evidence="1">The sequence shown here is derived from an EMBL/GenBank/DDBJ whole genome shotgun (WGS) entry which is preliminary data.</text>
</comment>
<organism evidence="1 2">
    <name type="scientific">Streptomyces antimicrobicus</name>
    <dbReference type="NCBI Taxonomy" id="2883108"/>
    <lineage>
        <taxon>Bacteria</taxon>
        <taxon>Bacillati</taxon>
        <taxon>Actinomycetota</taxon>
        <taxon>Actinomycetes</taxon>
        <taxon>Kitasatosporales</taxon>
        <taxon>Streptomycetaceae</taxon>
        <taxon>Streptomyces</taxon>
    </lineage>
</organism>
<keyword evidence="2" id="KW-1185">Reference proteome</keyword>
<protein>
    <submittedName>
        <fullName evidence="1">DUF5949 family protein</fullName>
    </submittedName>
</protein>
<evidence type="ECO:0000313" key="2">
    <source>
        <dbReference type="Proteomes" id="UP001199054"/>
    </source>
</evidence>
<evidence type="ECO:0000313" key="1">
    <source>
        <dbReference type="EMBL" id="MCB5182247.1"/>
    </source>
</evidence>
<accession>A0ABS8BC83</accession>
<proteinExistence type="predicted"/>
<dbReference type="Pfam" id="PF19374">
    <property type="entry name" value="DUF5949"/>
    <property type="match status" value="1"/>
</dbReference>
<sequence length="164" mass="17404">MTSTQAEIDRSQLGTLSVLAWIGDPEDGHDIPYLLAYSLGDAPAGREAGEAAARGLLEEIGLPIGDVVLDGTRSPHNFPVKVLVTDDHVTLTLPGLNATCTAPPEWVSAAADSDQVYFLFATRAWPEAVPGQPVSAETLRAFAGDEQVLTSSAHCVLQVQRLQK</sequence>
<dbReference type="RefSeq" id="WP_226729336.1">
    <property type="nucleotide sequence ID" value="NZ_JAJAUY010000114.1"/>
</dbReference>
<dbReference type="EMBL" id="JAJAUY010000114">
    <property type="protein sequence ID" value="MCB5182247.1"/>
    <property type="molecule type" value="Genomic_DNA"/>
</dbReference>
<name>A0ABS8BC83_9ACTN</name>
<dbReference type="Proteomes" id="UP001199054">
    <property type="component" value="Unassembled WGS sequence"/>
</dbReference>
<gene>
    <name evidence="1" type="ORF">LG632_23040</name>
</gene>
<dbReference type="InterPro" id="IPR045993">
    <property type="entry name" value="DUF5949"/>
</dbReference>
<reference evidence="1 2" key="1">
    <citation type="submission" date="2021-10" db="EMBL/GenBank/DDBJ databases">
        <title>Streptomyces sp. strain SMC 277, a novel streptomycete isolated from soil.</title>
        <authorList>
            <person name="Chanama M."/>
        </authorList>
    </citation>
    <scope>NUCLEOTIDE SEQUENCE [LARGE SCALE GENOMIC DNA]</scope>
    <source>
        <strain evidence="1 2">SMC 277</strain>
    </source>
</reference>